<dbReference type="InterPro" id="IPR029002">
    <property type="entry name" value="PLPC/GPLD1"/>
</dbReference>
<comment type="caution">
    <text evidence="2">The sequence shown here is derived from an EMBL/GenBank/DDBJ whole genome shotgun (WGS) entry which is preliminary data.</text>
</comment>
<evidence type="ECO:0000259" key="1">
    <source>
        <dbReference type="Pfam" id="PF00882"/>
    </source>
</evidence>
<dbReference type="EMBL" id="JAJEQW010000012">
    <property type="protein sequence ID" value="MCC2242842.1"/>
    <property type="molecule type" value="Genomic_DNA"/>
</dbReference>
<reference evidence="2" key="1">
    <citation type="submission" date="2021-10" db="EMBL/GenBank/DDBJ databases">
        <title>Anaerobic single-cell dispensing facilitates the cultivation of human gut bacteria.</title>
        <authorList>
            <person name="Afrizal A."/>
        </authorList>
    </citation>
    <scope>NUCLEOTIDE SEQUENCE</scope>
    <source>
        <strain evidence="2">CLA-AA-H204</strain>
    </source>
</reference>
<organism evidence="2 3">
    <name type="scientific">Roseburia amylophila</name>
    <dbReference type="NCBI Taxonomy" id="2981794"/>
    <lineage>
        <taxon>Bacteria</taxon>
        <taxon>Bacillati</taxon>
        <taxon>Bacillota</taxon>
        <taxon>Clostridia</taxon>
        <taxon>Lachnospirales</taxon>
        <taxon>Lachnospiraceae</taxon>
        <taxon>Roseburia</taxon>
    </lineage>
</organism>
<evidence type="ECO:0000313" key="2">
    <source>
        <dbReference type="EMBL" id="MCC2242842.1"/>
    </source>
</evidence>
<protein>
    <submittedName>
        <fullName evidence="2">Zinc dependent phospholipase C family protein</fullName>
    </submittedName>
</protein>
<name>A0AAW4WJ13_9FIRM</name>
<gene>
    <name evidence="2" type="ORF">LKD47_11080</name>
</gene>
<dbReference type="AlphaFoldDB" id="A0AAW4WJ13"/>
<dbReference type="Proteomes" id="UP001198893">
    <property type="component" value="Unassembled WGS sequence"/>
</dbReference>
<dbReference type="Pfam" id="PF00882">
    <property type="entry name" value="Zn_dep_PLPC"/>
    <property type="match status" value="1"/>
</dbReference>
<sequence length="261" mass="29845">MPSTYAHYCFGKAVYRRLPQEIQEEIKAYSPLYMTGLHGPDILFYYKPLKPNAINRIGYGMHGRPAVEFFEKAWMRARELPEGRGGFAYLYGFICHFALDHSCHPYIEKKIKESGVTHAEIEVEFDRMLLAKRGHNPLTHRLAGHIPTDMTSAGTIAEFFPEVTAEEVQQALKSMKHYNNLLVAPGHLKRGFIYALLAMTGNYKEMHGLIVNYKPNPKCADSNIRLSQLYHDAISLAVRLICEYRENGAEDSEYQHTFGVE</sequence>
<feature type="domain" description="Phospholipase C/D" evidence="1">
    <location>
        <begin position="7"/>
        <end position="137"/>
    </location>
</feature>
<accession>A0AAW4WJ13</accession>
<proteinExistence type="predicted"/>
<evidence type="ECO:0000313" key="3">
    <source>
        <dbReference type="Proteomes" id="UP001198893"/>
    </source>
</evidence>
<dbReference type="RefSeq" id="WP_227710487.1">
    <property type="nucleotide sequence ID" value="NZ_JAJEQW010000012.1"/>
</dbReference>